<feature type="transmembrane region" description="Helical" evidence="1">
    <location>
        <begin position="137"/>
        <end position="160"/>
    </location>
</feature>
<gene>
    <name evidence="2" type="ORF">BZARG_1310</name>
</gene>
<evidence type="ECO:0000256" key="1">
    <source>
        <dbReference type="SAM" id="Phobius"/>
    </source>
</evidence>
<keyword evidence="1" id="KW-0812">Transmembrane</keyword>
<evidence type="ECO:0000313" key="2">
    <source>
        <dbReference type="EMBL" id="EGV43543.2"/>
    </source>
</evidence>
<dbReference type="PANTHER" id="PTHR40076">
    <property type="entry name" value="MEMBRANE PROTEIN-RELATED"/>
    <property type="match status" value="1"/>
</dbReference>
<dbReference type="AlphaFoldDB" id="G2EDG0"/>
<feature type="transmembrane region" description="Helical" evidence="1">
    <location>
        <begin position="76"/>
        <end position="103"/>
    </location>
</feature>
<reference evidence="2 3" key="1">
    <citation type="journal article" date="2008" name="Int. J. Syst. Evol. Microbiol.">
        <title>Bizionia argentinensis sp. nov., isolated from surface marine water in Antarctica.</title>
        <authorList>
            <person name="Bercovich A."/>
            <person name="Vazquez S.C."/>
            <person name="Yankilevich P."/>
            <person name="Coria S.H."/>
            <person name="Foti M."/>
            <person name="Hernandez E."/>
            <person name="Vidal A."/>
            <person name="Ruberto L."/>
            <person name="Melo C."/>
            <person name="Marenssi S."/>
            <person name="Criscuolo M."/>
            <person name="Memoli M."/>
            <person name="Arguelles M."/>
            <person name="Mac Cormack W.P."/>
        </authorList>
    </citation>
    <scope>NUCLEOTIDE SEQUENCE [LARGE SCALE GENOMIC DNA]</scope>
    <source>
        <strain evidence="2 3">JUB59</strain>
    </source>
</reference>
<dbReference type="eggNOG" id="ENOG502ZAPM">
    <property type="taxonomic scope" value="Bacteria"/>
</dbReference>
<keyword evidence="1" id="KW-0472">Membrane</keyword>
<sequence length="254" mass="28255">MNSLLEKIGNAPALDFGTIFSNSIDLFKKTWLQGFLLQIFTSIIVLPLILALYLPLISIMIAQASSGYEDPDAFQAYFAGLGFIYMLFFILGIMVISVVGMALQAGFFRIMKQLDHDETIKTADFFYYVKGQYLGKLFLLMLAALFIGSIAVLICVLPIFYVIVPLSFFTIMFAFNPELSAGDIITASFKLGNKKWLLVFSLIIVASLLSQMVGAILCGVGILFTAPFTYHPIYLVYKNVVGFNEDEPVNHIVQ</sequence>
<keyword evidence="3" id="KW-1185">Reference proteome</keyword>
<proteinExistence type="predicted"/>
<dbReference type="STRING" id="1046627.BZARG_1310"/>
<name>G2EDG0_9FLAO</name>
<comment type="caution">
    <text evidence="2">The sequence shown here is derived from an EMBL/GenBank/DDBJ whole genome shotgun (WGS) entry which is preliminary data.</text>
</comment>
<keyword evidence="1" id="KW-1133">Transmembrane helix</keyword>
<feature type="transmembrane region" description="Helical" evidence="1">
    <location>
        <begin position="197"/>
        <end position="224"/>
    </location>
</feature>
<dbReference type="PATRIC" id="fig|1046627.3.peg.1558"/>
<feature type="transmembrane region" description="Helical" evidence="1">
    <location>
        <begin position="35"/>
        <end position="56"/>
    </location>
</feature>
<dbReference type="OrthoDB" id="1365379at2"/>
<protein>
    <recommendedName>
        <fullName evidence="4">Glycerophosphoryl diester phosphodiesterase membrane domain-containing protein</fullName>
    </recommendedName>
</protein>
<accession>G2EDG0</accession>
<dbReference type="InterPro" id="IPR010380">
    <property type="entry name" value="DUF975"/>
</dbReference>
<evidence type="ECO:0008006" key="4">
    <source>
        <dbReference type="Google" id="ProtNLM"/>
    </source>
</evidence>
<organism evidence="2 3">
    <name type="scientific">Bizionia argentinensis JUB59</name>
    <dbReference type="NCBI Taxonomy" id="1046627"/>
    <lineage>
        <taxon>Bacteria</taxon>
        <taxon>Pseudomonadati</taxon>
        <taxon>Bacteroidota</taxon>
        <taxon>Flavobacteriia</taxon>
        <taxon>Flavobacteriales</taxon>
        <taxon>Flavobacteriaceae</taxon>
        <taxon>Bizionia</taxon>
    </lineage>
</organism>
<dbReference type="Proteomes" id="UP000003730">
    <property type="component" value="Unassembled WGS sequence"/>
</dbReference>
<dbReference type="PANTHER" id="PTHR40076:SF1">
    <property type="entry name" value="MEMBRANE PROTEIN"/>
    <property type="match status" value="1"/>
</dbReference>
<evidence type="ECO:0000313" key="3">
    <source>
        <dbReference type="Proteomes" id="UP000003730"/>
    </source>
</evidence>
<dbReference type="EMBL" id="AFXZ01000025">
    <property type="protein sequence ID" value="EGV43543.2"/>
    <property type="molecule type" value="Genomic_DNA"/>
</dbReference>